<keyword evidence="4 8" id="KW-1133">Transmembrane helix</keyword>
<keyword evidence="3 8" id="KW-0812">Transmembrane</keyword>
<dbReference type="Pfam" id="PF07885">
    <property type="entry name" value="Ion_trans_2"/>
    <property type="match status" value="1"/>
</dbReference>
<dbReference type="InterPro" id="IPR003148">
    <property type="entry name" value="RCK_N"/>
</dbReference>
<dbReference type="PROSITE" id="PS51201">
    <property type="entry name" value="RCK_N"/>
    <property type="match status" value="1"/>
</dbReference>
<dbReference type="SUPFAM" id="SSF81324">
    <property type="entry name" value="Voltage-gated potassium channels"/>
    <property type="match status" value="1"/>
</dbReference>
<evidence type="ECO:0000256" key="7">
    <source>
        <dbReference type="ARBA" id="ARBA00023303"/>
    </source>
</evidence>
<keyword evidence="5" id="KW-0406">Ion transport</keyword>
<dbReference type="Gene3D" id="3.40.50.720">
    <property type="entry name" value="NAD(P)-binding Rossmann-like Domain"/>
    <property type="match status" value="1"/>
</dbReference>
<evidence type="ECO:0000256" key="2">
    <source>
        <dbReference type="ARBA" id="ARBA00022448"/>
    </source>
</evidence>
<organism evidence="11 12">
    <name type="scientific">Candidatus Lambdaproteobacteria bacterium RIFOXYD2_FULL_50_16</name>
    <dbReference type="NCBI Taxonomy" id="1817772"/>
    <lineage>
        <taxon>Bacteria</taxon>
        <taxon>Pseudomonadati</taxon>
        <taxon>Pseudomonadota</taxon>
        <taxon>Candidatus Lambdaproteobacteria</taxon>
    </lineage>
</organism>
<sequence length="329" mass="36865">MAKNLVNSLLPLTAILLIGTLGYMVIEKWSWFDSLYMTVITLTTVGYGETHPLSQAGKIFTVCLILVGIGNMAFIVRNLSIEILNPFMGVMLKQKKMEKLLKAYQNHYIICGYGRIGRDVVKTLFEAGKQVVVVDRKLAIETFEFGAKIPLIQGDASHEEVLLQAGIERAKGLVTCVNQEAENVFITLTARELNANLFIISRYEEDQTHRKLMRAGADRVINPYNIGGAKISQIILKPTINKILDRVQETGEMNLSFEELDLGEDHPWVGQLIQECNIRHEFNVIIVAVEKSNGNIKANPGPDYRFSVRDRIVVIADQSELSNLAARYA</sequence>
<keyword evidence="7" id="KW-0407">Ion channel</keyword>
<dbReference type="InterPro" id="IPR006037">
    <property type="entry name" value="RCK_C"/>
</dbReference>
<feature type="transmembrane region" description="Helical" evidence="8">
    <location>
        <begin position="59"/>
        <end position="79"/>
    </location>
</feature>
<dbReference type="GO" id="GO:0005267">
    <property type="term" value="F:potassium channel activity"/>
    <property type="evidence" value="ECO:0007669"/>
    <property type="project" value="InterPro"/>
</dbReference>
<evidence type="ECO:0000256" key="1">
    <source>
        <dbReference type="ARBA" id="ARBA00004651"/>
    </source>
</evidence>
<evidence type="ECO:0000256" key="4">
    <source>
        <dbReference type="ARBA" id="ARBA00022989"/>
    </source>
</evidence>
<dbReference type="Gene3D" id="1.10.287.70">
    <property type="match status" value="1"/>
</dbReference>
<evidence type="ECO:0008006" key="13">
    <source>
        <dbReference type="Google" id="ProtNLM"/>
    </source>
</evidence>
<dbReference type="AlphaFoldDB" id="A0A1F6G951"/>
<dbReference type="SUPFAM" id="SSF116726">
    <property type="entry name" value="TrkA C-terminal domain-like"/>
    <property type="match status" value="1"/>
</dbReference>
<feature type="domain" description="RCK C-terminal" evidence="10">
    <location>
        <begin position="245"/>
        <end position="329"/>
    </location>
</feature>
<evidence type="ECO:0000256" key="8">
    <source>
        <dbReference type="SAM" id="Phobius"/>
    </source>
</evidence>
<dbReference type="STRING" id="1817772.A2527_05480"/>
<evidence type="ECO:0000256" key="5">
    <source>
        <dbReference type="ARBA" id="ARBA00023065"/>
    </source>
</evidence>
<dbReference type="GO" id="GO:0005886">
    <property type="term" value="C:plasma membrane"/>
    <property type="evidence" value="ECO:0007669"/>
    <property type="project" value="UniProtKB-SubCell"/>
</dbReference>
<evidence type="ECO:0000256" key="6">
    <source>
        <dbReference type="ARBA" id="ARBA00023136"/>
    </source>
</evidence>
<dbReference type="InterPro" id="IPR036721">
    <property type="entry name" value="RCK_C_sf"/>
</dbReference>
<feature type="transmembrane region" description="Helical" evidence="8">
    <location>
        <begin position="9"/>
        <end position="26"/>
    </location>
</feature>
<evidence type="ECO:0000259" key="10">
    <source>
        <dbReference type="PROSITE" id="PS51202"/>
    </source>
</evidence>
<dbReference type="Pfam" id="PF02254">
    <property type="entry name" value="TrkA_N"/>
    <property type="match status" value="1"/>
</dbReference>
<comment type="subcellular location">
    <subcellularLocation>
        <location evidence="1">Cell membrane</location>
        <topology evidence="1">Multi-pass membrane protein</topology>
    </subcellularLocation>
</comment>
<dbReference type="Gene3D" id="3.30.70.1450">
    <property type="entry name" value="Regulator of K+ conductance, C-terminal domain"/>
    <property type="match status" value="1"/>
</dbReference>
<proteinExistence type="predicted"/>
<dbReference type="PROSITE" id="PS51202">
    <property type="entry name" value="RCK_C"/>
    <property type="match status" value="1"/>
</dbReference>
<keyword evidence="2" id="KW-0813">Transport</keyword>
<evidence type="ECO:0000259" key="9">
    <source>
        <dbReference type="PROSITE" id="PS51201"/>
    </source>
</evidence>
<dbReference type="PANTHER" id="PTHR43833">
    <property type="entry name" value="POTASSIUM CHANNEL PROTEIN 2-RELATED-RELATED"/>
    <property type="match status" value="1"/>
</dbReference>
<name>A0A1F6G951_9PROT</name>
<evidence type="ECO:0000313" key="12">
    <source>
        <dbReference type="Proteomes" id="UP000178449"/>
    </source>
</evidence>
<dbReference type="Proteomes" id="UP000178449">
    <property type="component" value="Unassembled WGS sequence"/>
</dbReference>
<accession>A0A1F6G951</accession>
<dbReference type="PRINTS" id="PR01333">
    <property type="entry name" value="2POREKCHANEL"/>
</dbReference>
<comment type="caution">
    <text evidence="11">The sequence shown here is derived from an EMBL/GenBank/DDBJ whole genome shotgun (WGS) entry which is preliminary data.</text>
</comment>
<dbReference type="EMBL" id="MFNE01000036">
    <property type="protein sequence ID" value="OGG94636.1"/>
    <property type="molecule type" value="Genomic_DNA"/>
</dbReference>
<dbReference type="InterPro" id="IPR003280">
    <property type="entry name" value="2pore_dom_K_chnl"/>
</dbReference>
<dbReference type="InterPro" id="IPR036291">
    <property type="entry name" value="NAD(P)-bd_dom_sf"/>
</dbReference>
<gene>
    <name evidence="11" type="ORF">A2527_05480</name>
</gene>
<evidence type="ECO:0000313" key="11">
    <source>
        <dbReference type="EMBL" id="OGG94636.1"/>
    </source>
</evidence>
<dbReference type="PANTHER" id="PTHR43833:SF9">
    <property type="entry name" value="POTASSIUM CHANNEL PROTEIN YUGO-RELATED"/>
    <property type="match status" value="1"/>
</dbReference>
<evidence type="ECO:0000256" key="3">
    <source>
        <dbReference type="ARBA" id="ARBA00022692"/>
    </source>
</evidence>
<dbReference type="InterPro" id="IPR050721">
    <property type="entry name" value="Trk_Ktr_HKT_K-transport"/>
</dbReference>
<dbReference type="Pfam" id="PF02080">
    <property type="entry name" value="TrkA_C"/>
    <property type="match status" value="1"/>
</dbReference>
<feature type="domain" description="RCK N-terminal" evidence="9">
    <location>
        <begin position="105"/>
        <end position="221"/>
    </location>
</feature>
<dbReference type="SUPFAM" id="SSF51735">
    <property type="entry name" value="NAD(P)-binding Rossmann-fold domains"/>
    <property type="match status" value="1"/>
</dbReference>
<dbReference type="InterPro" id="IPR013099">
    <property type="entry name" value="K_chnl_dom"/>
</dbReference>
<keyword evidence="6 8" id="KW-0472">Membrane</keyword>
<protein>
    <recommendedName>
        <fullName evidence="13">Potassium transporter TrkA</fullName>
    </recommendedName>
</protein>
<reference evidence="11 12" key="1">
    <citation type="journal article" date="2016" name="Nat. Commun.">
        <title>Thousands of microbial genomes shed light on interconnected biogeochemical processes in an aquifer system.</title>
        <authorList>
            <person name="Anantharaman K."/>
            <person name="Brown C.T."/>
            <person name="Hug L.A."/>
            <person name="Sharon I."/>
            <person name="Castelle C.J."/>
            <person name="Probst A.J."/>
            <person name="Thomas B.C."/>
            <person name="Singh A."/>
            <person name="Wilkins M.J."/>
            <person name="Karaoz U."/>
            <person name="Brodie E.L."/>
            <person name="Williams K.H."/>
            <person name="Hubbard S.S."/>
            <person name="Banfield J.F."/>
        </authorList>
    </citation>
    <scope>NUCLEOTIDE SEQUENCE [LARGE SCALE GENOMIC DNA]</scope>
</reference>